<dbReference type="Pfam" id="PF00903">
    <property type="entry name" value="Glyoxalase"/>
    <property type="match status" value="1"/>
</dbReference>
<dbReference type="SUPFAM" id="SSF54593">
    <property type="entry name" value="Glyoxalase/Bleomycin resistance protein/Dihydroxybiphenyl dioxygenase"/>
    <property type="match status" value="1"/>
</dbReference>
<reference evidence="2 3" key="1">
    <citation type="submission" date="2016-11" db="EMBL/GenBank/DDBJ databases">
        <authorList>
            <person name="Jaros S."/>
            <person name="Januszkiewicz K."/>
            <person name="Wedrychowicz H."/>
        </authorList>
    </citation>
    <scope>NUCLEOTIDE SEQUENCE [LARGE SCALE GENOMIC DNA]</scope>
    <source>
        <strain evidence="2 3">CGMCC 4.2025</strain>
    </source>
</reference>
<keyword evidence="2" id="KW-0560">Oxidoreductase</keyword>
<dbReference type="STRING" id="310782.SAMN05216499_119144"/>
<dbReference type="EMBL" id="FRBI01000019">
    <property type="protein sequence ID" value="SHN06785.1"/>
    <property type="molecule type" value="Genomic_DNA"/>
</dbReference>
<dbReference type="Gene3D" id="3.10.180.10">
    <property type="entry name" value="2,3-Dihydroxybiphenyl 1,2-Dioxygenase, domain 1"/>
    <property type="match status" value="1"/>
</dbReference>
<dbReference type="OrthoDB" id="115162at2"/>
<dbReference type="GO" id="GO:0051213">
    <property type="term" value="F:dioxygenase activity"/>
    <property type="evidence" value="ECO:0007669"/>
    <property type="project" value="UniProtKB-KW"/>
</dbReference>
<name>A0A1M7NRT7_9ACTN</name>
<keyword evidence="3" id="KW-1185">Reference proteome</keyword>
<dbReference type="InterPro" id="IPR004360">
    <property type="entry name" value="Glyas_Fos-R_dOase_dom"/>
</dbReference>
<dbReference type="InterPro" id="IPR029068">
    <property type="entry name" value="Glyas_Bleomycin-R_OHBP_Dase"/>
</dbReference>
<evidence type="ECO:0000259" key="1">
    <source>
        <dbReference type="PROSITE" id="PS51819"/>
    </source>
</evidence>
<dbReference type="Proteomes" id="UP000184111">
    <property type="component" value="Unassembled WGS sequence"/>
</dbReference>
<sequence>MPALGGIHHVKFAVSDIQRSIEWYGRVFGFATTMEFKDDEGIVRGSVGKLTGLDNTLLAFRENKELSDSLSGFDPVSFAVQGKAEVQSWVDHLNAEGVENSGLRIAAIGYIVFFHDPDGIKLHVYSFDTPAPDEIEA</sequence>
<dbReference type="RefSeq" id="WP_073501277.1">
    <property type="nucleotide sequence ID" value="NZ_FRBI01000019.1"/>
</dbReference>
<dbReference type="InterPro" id="IPR037523">
    <property type="entry name" value="VOC_core"/>
</dbReference>
<keyword evidence="2" id="KW-0223">Dioxygenase</keyword>
<organism evidence="2 3">
    <name type="scientific">Actinacidiphila paucisporea</name>
    <dbReference type="NCBI Taxonomy" id="310782"/>
    <lineage>
        <taxon>Bacteria</taxon>
        <taxon>Bacillati</taxon>
        <taxon>Actinomycetota</taxon>
        <taxon>Actinomycetes</taxon>
        <taxon>Kitasatosporales</taxon>
        <taxon>Streptomycetaceae</taxon>
        <taxon>Actinacidiphila</taxon>
    </lineage>
</organism>
<dbReference type="AlphaFoldDB" id="A0A1M7NRT7"/>
<proteinExistence type="predicted"/>
<dbReference type="InterPro" id="IPR051332">
    <property type="entry name" value="Fosfomycin_Res_Enzymes"/>
</dbReference>
<dbReference type="PROSITE" id="PS51819">
    <property type="entry name" value="VOC"/>
    <property type="match status" value="1"/>
</dbReference>
<dbReference type="PANTHER" id="PTHR36113">
    <property type="entry name" value="LYASE, PUTATIVE-RELATED-RELATED"/>
    <property type="match status" value="1"/>
</dbReference>
<dbReference type="PANTHER" id="PTHR36113:SF1">
    <property type="entry name" value="GLYOXALASE_BLEOMYCIN RESISTANCE PROTEIN_DIOXYGENASE"/>
    <property type="match status" value="1"/>
</dbReference>
<evidence type="ECO:0000313" key="2">
    <source>
        <dbReference type="EMBL" id="SHN06785.1"/>
    </source>
</evidence>
<gene>
    <name evidence="2" type="ORF">SAMN05216499_119144</name>
</gene>
<accession>A0A1M7NRT7</accession>
<feature type="domain" description="VOC" evidence="1">
    <location>
        <begin position="6"/>
        <end position="127"/>
    </location>
</feature>
<evidence type="ECO:0000313" key="3">
    <source>
        <dbReference type="Proteomes" id="UP000184111"/>
    </source>
</evidence>
<protein>
    <submittedName>
        <fullName evidence="2">Catechol 2,3-dioxygenase</fullName>
    </submittedName>
</protein>